<keyword evidence="4" id="KW-0238">DNA-binding</keyword>
<dbReference type="PROSITE" id="PS50888">
    <property type="entry name" value="BHLH"/>
    <property type="match status" value="1"/>
</dbReference>
<dbReference type="GO" id="GO:0004879">
    <property type="term" value="F:nuclear receptor activity"/>
    <property type="evidence" value="ECO:0007669"/>
    <property type="project" value="TreeGrafter"/>
</dbReference>
<keyword evidence="2" id="KW-0677">Repeat</keyword>
<dbReference type="InterPro" id="IPR039091">
    <property type="entry name" value="AHR/AHRR"/>
</dbReference>
<dbReference type="Proteomes" id="UP000541332">
    <property type="component" value="Unassembled WGS sequence"/>
</dbReference>
<dbReference type="SUPFAM" id="SSF47459">
    <property type="entry name" value="HLH, helix-loop-helix DNA-binding domain"/>
    <property type="match status" value="1"/>
</dbReference>
<organism evidence="11 12">
    <name type="scientific">Pampusana beccarii</name>
    <name type="common">Western bronze ground-dove</name>
    <dbReference type="NCBI Taxonomy" id="2953425"/>
    <lineage>
        <taxon>Eukaryota</taxon>
        <taxon>Metazoa</taxon>
        <taxon>Chordata</taxon>
        <taxon>Craniata</taxon>
        <taxon>Vertebrata</taxon>
        <taxon>Euteleostomi</taxon>
        <taxon>Archelosauria</taxon>
        <taxon>Archosauria</taxon>
        <taxon>Dinosauria</taxon>
        <taxon>Saurischia</taxon>
        <taxon>Theropoda</taxon>
        <taxon>Coelurosauria</taxon>
        <taxon>Aves</taxon>
        <taxon>Neognathae</taxon>
        <taxon>Neoaves</taxon>
        <taxon>Columbimorphae</taxon>
        <taxon>Columbiformes</taxon>
        <taxon>Columbidae</taxon>
        <taxon>Pampusana</taxon>
    </lineage>
</organism>
<feature type="domain" description="PAS" evidence="9">
    <location>
        <begin position="101"/>
        <end position="164"/>
    </location>
</feature>
<evidence type="ECO:0000256" key="1">
    <source>
        <dbReference type="ARBA" id="ARBA00004123"/>
    </source>
</evidence>
<dbReference type="InterPro" id="IPR036638">
    <property type="entry name" value="HLH_DNA-bd_sf"/>
</dbReference>
<dbReference type="SMART" id="SM00086">
    <property type="entry name" value="PAC"/>
    <property type="match status" value="1"/>
</dbReference>
<evidence type="ECO:0000256" key="7">
    <source>
        <dbReference type="ARBA" id="ARBA00023242"/>
    </source>
</evidence>
<dbReference type="GO" id="GO:0005634">
    <property type="term" value="C:nucleus"/>
    <property type="evidence" value="ECO:0007669"/>
    <property type="project" value="UniProtKB-SubCell"/>
</dbReference>
<evidence type="ECO:0000256" key="6">
    <source>
        <dbReference type="ARBA" id="ARBA00023163"/>
    </source>
</evidence>
<dbReference type="EMBL" id="VWYH01000402">
    <property type="protein sequence ID" value="NXW81866.1"/>
    <property type="molecule type" value="Genomic_DNA"/>
</dbReference>
<dbReference type="GO" id="GO:0046983">
    <property type="term" value="F:protein dimerization activity"/>
    <property type="evidence" value="ECO:0007669"/>
    <property type="project" value="InterPro"/>
</dbReference>
<reference evidence="11 12" key="1">
    <citation type="submission" date="2020-02" db="EMBL/GenBank/DDBJ databases">
        <title>Bird 10,000 Genomes (B10K) Project - Family phase.</title>
        <authorList>
            <person name="Zhang G."/>
        </authorList>
    </citation>
    <scope>NUCLEOTIDE SEQUENCE [LARGE SCALE GENOMIC DNA]</scope>
    <source>
        <strain evidence="11">B10K-DU-006-06</strain>
    </source>
</reference>
<evidence type="ECO:0000259" key="9">
    <source>
        <dbReference type="PROSITE" id="PS50112"/>
    </source>
</evidence>
<dbReference type="InterPro" id="IPR035965">
    <property type="entry name" value="PAS-like_dom_sf"/>
</dbReference>
<dbReference type="CDD" id="cd00130">
    <property type="entry name" value="PAS"/>
    <property type="match status" value="2"/>
</dbReference>
<feature type="region of interest" description="Disordered" evidence="8">
    <location>
        <begin position="434"/>
        <end position="467"/>
    </location>
</feature>
<protein>
    <submittedName>
        <fullName evidence="11">AHR protein</fullName>
    </submittedName>
</protein>
<keyword evidence="12" id="KW-1185">Reference proteome</keyword>
<feature type="compositionally biased region" description="Basic and acidic residues" evidence="8">
    <location>
        <begin position="453"/>
        <end position="467"/>
    </location>
</feature>
<dbReference type="Pfam" id="PF08447">
    <property type="entry name" value="PAS_3"/>
    <property type="match status" value="1"/>
</dbReference>
<feature type="non-terminal residue" evidence="11">
    <location>
        <position position="745"/>
    </location>
</feature>
<evidence type="ECO:0000259" key="10">
    <source>
        <dbReference type="PROSITE" id="PS50888"/>
    </source>
</evidence>
<dbReference type="AlphaFoldDB" id="A0A7L4F4G9"/>
<evidence type="ECO:0000256" key="8">
    <source>
        <dbReference type="SAM" id="MobiDB-lite"/>
    </source>
</evidence>
<dbReference type="InterPro" id="IPR011598">
    <property type="entry name" value="bHLH_dom"/>
</dbReference>
<evidence type="ECO:0000256" key="4">
    <source>
        <dbReference type="ARBA" id="ARBA00023125"/>
    </source>
</evidence>
<feature type="non-terminal residue" evidence="11">
    <location>
        <position position="1"/>
    </location>
</feature>
<dbReference type="OrthoDB" id="6099906at2759"/>
<dbReference type="FunFam" id="3.30.450.20:FF:000019">
    <property type="entry name" value="Aryl hydrocarbon receptor 1"/>
    <property type="match status" value="1"/>
</dbReference>
<evidence type="ECO:0000256" key="5">
    <source>
        <dbReference type="ARBA" id="ARBA00023159"/>
    </source>
</evidence>
<dbReference type="InterPro" id="IPR013655">
    <property type="entry name" value="PAS_fold_3"/>
</dbReference>
<dbReference type="InterPro" id="IPR013767">
    <property type="entry name" value="PAS_fold"/>
</dbReference>
<accession>A0A7L4F4G9</accession>
<dbReference type="Pfam" id="PF00989">
    <property type="entry name" value="PAS"/>
    <property type="match status" value="1"/>
</dbReference>
<dbReference type="PANTHER" id="PTHR10649">
    <property type="entry name" value="ARYL HYDROCARBON RECEPTOR"/>
    <property type="match status" value="1"/>
</dbReference>
<dbReference type="InterPro" id="IPR000014">
    <property type="entry name" value="PAS"/>
</dbReference>
<dbReference type="Gene3D" id="4.10.280.10">
    <property type="entry name" value="Helix-loop-helix DNA-binding domain"/>
    <property type="match status" value="1"/>
</dbReference>
<dbReference type="SUPFAM" id="SSF55785">
    <property type="entry name" value="PYP-like sensor domain (PAS domain)"/>
    <property type="match status" value="2"/>
</dbReference>
<name>A0A7L4F4G9_9COLU</name>
<keyword evidence="7" id="KW-0539">Nucleus</keyword>
<dbReference type="CDD" id="cd19696">
    <property type="entry name" value="bHLH-PAS_AhR_like"/>
    <property type="match status" value="1"/>
</dbReference>
<gene>
    <name evidence="11" type="primary">Ahr_0</name>
    <name evidence="11" type="ORF">ALOBEC_R14800</name>
</gene>
<feature type="domain" description="BHLH" evidence="10">
    <location>
        <begin position="6"/>
        <end position="59"/>
    </location>
</feature>
<dbReference type="PROSITE" id="PS50112">
    <property type="entry name" value="PAS"/>
    <property type="match status" value="1"/>
</dbReference>
<sequence>SHEPPHPEDAKSNPSKRHRDRLNQELNKLTDTLPFPKDVRIGLDKLSILRLAVGYLKVKSYLMATATNVGDRMLDQPRVPGGTGQMDLQVNKELFPEGELLLQALNGFVIAVTGDGYIFYISPTVKDYLGFHQSDLIYQSVYELIHADDRATFRQQLHTAPARSSTQHPARGLPTDQLLPAGCNTMSSPQKCSFVERSFTCRFCCLLDNSSGFLALNFRGRLKFLLEQQKEALNGSPLALFAIATPLQPLSILELQTKTLIFQSKYKLDFTPTADDFWGKVVLGYTETELCRSGSGYQFLHMADVMYCAENHMRIMKTGETGMVVFRLLTKKGGWVWVQGSAWLVYKGGKPDCIIGQLRVLSNEEGEEHLRKRNLLLPFVFATGEAVMYGNDLDPFRDKEELQTQANSHLKQSSVDRNSLLGATMKQDASISISHSDNMPQFSLPDLTTESDGPSHNEEVSDAKEDSDSLRVVIETLFEKGKVDGNICQTIQSLSVDNAELQWWEEALLTSGAEEELAAREVGERLGTEVTSWVEQLLLGEDAGKSMDFAHCCASPCREENSAVAPFQHCWATNSALQDQPQPQAPGAQGQDAVVSLVSVVSEVSYAQPEPQVLFNPAGLVQGTVLDVLGSSSKPSIALQLADLGQVPQTEVATSAALDNIIPDDESQPGYKLMGSSCPPPLHSNSLETRWHDVPVQANSANALGQSTSPGSCPSEAWISTAPNQLETAGTHLESQNLLTGSSES</sequence>
<dbReference type="SMART" id="SM00091">
    <property type="entry name" value="PAS"/>
    <property type="match status" value="1"/>
</dbReference>
<keyword evidence="5" id="KW-0010">Activator</keyword>
<keyword evidence="3" id="KW-0805">Transcription regulation</keyword>
<dbReference type="PANTHER" id="PTHR10649:SF17">
    <property type="entry name" value="ARYL HYDROCARBON RECEPTOR 2"/>
    <property type="match status" value="1"/>
</dbReference>
<evidence type="ECO:0000313" key="12">
    <source>
        <dbReference type="Proteomes" id="UP000541332"/>
    </source>
</evidence>
<keyword evidence="6" id="KW-0804">Transcription</keyword>
<dbReference type="GO" id="GO:0034751">
    <property type="term" value="C:aryl hydrocarbon receptor complex"/>
    <property type="evidence" value="ECO:0007669"/>
    <property type="project" value="TreeGrafter"/>
</dbReference>
<comment type="caution">
    <text evidence="11">The sequence shown here is derived from an EMBL/GenBank/DDBJ whole genome shotgun (WGS) entry which is preliminary data.</text>
</comment>
<comment type="subcellular location">
    <subcellularLocation>
        <location evidence="1">Nucleus</location>
    </subcellularLocation>
</comment>
<dbReference type="Gene3D" id="3.30.450.20">
    <property type="entry name" value="PAS domain"/>
    <property type="match status" value="2"/>
</dbReference>
<evidence type="ECO:0000313" key="11">
    <source>
        <dbReference type="EMBL" id="NXW81866.1"/>
    </source>
</evidence>
<evidence type="ECO:0000256" key="2">
    <source>
        <dbReference type="ARBA" id="ARBA00022737"/>
    </source>
</evidence>
<feature type="compositionally biased region" description="Polar residues" evidence="8">
    <location>
        <begin position="434"/>
        <end position="452"/>
    </location>
</feature>
<dbReference type="FunFam" id="3.30.450.20:FF:000035">
    <property type="entry name" value="Aryl hydrocarbon receptor"/>
    <property type="match status" value="1"/>
</dbReference>
<dbReference type="GO" id="GO:0000976">
    <property type="term" value="F:transcription cis-regulatory region binding"/>
    <property type="evidence" value="ECO:0007669"/>
    <property type="project" value="TreeGrafter"/>
</dbReference>
<evidence type="ECO:0000256" key="3">
    <source>
        <dbReference type="ARBA" id="ARBA00023015"/>
    </source>
</evidence>
<dbReference type="InterPro" id="IPR001610">
    <property type="entry name" value="PAC"/>
</dbReference>
<proteinExistence type="predicted"/>
<dbReference type="GO" id="GO:0006805">
    <property type="term" value="P:xenobiotic metabolic process"/>
    <property type="evidence" value="ECO:0007669"/>
    <property type="project" value="InterPro"/>
</dbReference>